<dbReference type="SUPFAM" id="SSF53474">
    <property type="entry name" value="alpha/beta-Hydrolases"/>
    <property type="match status" value="1"/>
</dbReference>
<dbReference type="InterPro" id="IPR029058">
    <property type="entry name" value="AB_hydrolase_fold"/>
</dbReference>
<organism evidence="2 3">
    <name type="scientific">Microbispora hainanensis</name>
    <dbReference type="NCBI Taxonomy" id="568844"/>
    <lineage>
        <taxon>Bacteria</taxon>
        <taxon>Bacillati</taxon>
        <taxon>Actinomycetota</taxon>
        <taxon>Actinomycetes</taxon>
        <taxon>Streptosporangiales</taxon>
        <taxon>Streptosporangiaceae</taxon>
        <taxon>Microbispora</taxon>
    </lineage>
</organism>
<evidence type="ECO:0000313" key="2">
    <source>
        <dbReference type="EMBL" id="WUP78961.1"/>
    </source>
</evidence>
<keyword evidence="3" id="KW-1185">Reference proteome</keyword>
<dbReference type="Gene3D" id="3.40.50.1820">
    <property type="entry name" value="alpha/beta hydrolase"/>
    <property type="match status" value="1"/>
</dbReference>
<accession>A0ABZ1T0X7</accession>
<evidence type="ECO:0000256" key="1">
    <source>
        <dbReference type="SAM" id="MobiDB-lite"/>
    </source>
</evidence>
<name>A0ABZ1T0X7_9ACTN</name>
<reference evidence="2" key="1">
    <citation type="submission" date="2022-10" db="EMBL/GenBank/DDBJ databases">
        <title>The complete genomes of actinobacterial strains from the NBC collection.</title>
        <authorList>
            <person name="Joergensen T.S."/>
            <person name="Alvarez Arevalo M."/>
            <person name="Sterndorff E.B."/>
            <person name="Faurdal D."/>
            <person name="Vuksanovic O."/>
            <person name="Mourched A.-S."/>
            <person name="Charusanti P."/>
            <person name="Shaw S."/>
            <person name="Blin K."/>
            <person name="Weber T."/>
        </authorList>
    </citation>
    <scope>NUCLEOTIDE SEQUENCE</scope>
    <source>
        <strain evidence="2">NBC_00254</strain>
    </source>
</reference>
<gene>
    <name evidence="2" type="ORF">OG913_18820</name>
</gene>
<protein>
    <recommendedName>
        <fullName evidence="4">Alpha/beta hydrolase</fullName>
    </recommendedName>
</protein>
<dbReference type="Proteomes" id="UP001432011">
    <property type="component" value="Chromosome"/>
</dbReference>
<feature type="region of interest" description="Disordered" evidence="1">
    <location>
        <begin position="78"/>
        <end position="117"/>
    </location>
</feature>
<evidence type="ECO:0000313" key="3">
    <source>
        <dbReference type="Proteomes" id="UP001432011"/>
    </source>
</evidence>
<proteinExistence type="predicted"/>
<dbReference type="RefSeq" id="WP_147943866.1">
    <property type="nucleotide sequence ID" value="NZ_CP108085.1"/>
</dbReference>
<dbReference type="EMBL" id="CP108085">
    <property type="protein sequence ID" value="WUP78961.1"/>
    <property type="molecule type" value="Genomic_DNA"/>
</dbReference>
<sequence length="117" mass="13077">MPELRYRGFKRALLSAVRNLPIHRGEDLYRRVDASGLPVQLVWGRQDPVTPMPPESRVHEVFSNADIRLLDGVGHLPHWERPGETARNPPGVSQRAGLSTLRTHDAGRGETLTPCRG</sequence>
<evidence type="ECO:0008006" key="4">
    <source>
        <dbReference type="Google" id="ProtNLM"/>
    </source>
</evidence>